<sequence>MATINSTKLSYKYSYETTPRPLSVQRVLDLAHEALLLFGRFGSRCVVTRGVGRGTGGAMGHAERAGAHGGTGASVQLDVLWLDCLVLADDAVMVNDAVVPGMGTDLLREMGVSGIGGVVAGGPGGDLGDIGRVRRPPGRYVTDGGTLWRDVLDRIGFRLQDVGRALGLYGRAHVDDMFRKFLDSSTAGADSFDADSVALV</sequence>
<reference evidence="1 2" key="1">
    <citation type="journal article" date="2013" name="MBio">
        <title>Genome sequencing of the plant pathogen Taphrina deformans, the causal agent of peach leaf curl.</title>
        <authorList>
            <person name="Cisse O.H."/>
            <person name="Almeida J.M.G.C.F."/>
            <person name="Fonseca A."/>
            <person name="Kumar A.A."/>
            <person name="Salojaervi J."/>
            <person name="Overmyer K."/>
            <person name="Hauser P.M."/>
            <person name="Pagni M."/>
        </authorList>
    </citation>
    <scope>NUCLEOTIDE SEQUENCE [LARGE SCALE GENOMIC DNA]</scope>
    <source>
        <strain evidence="2">PYCC 5710 / ATCC 11124 / CBS 356.35 / IMI 108563 / JCM 9778 / NBRC 8474</strain>
    </source>
</reference>
<dbReference type="AlphaFoldDB" id="R4XKV3"/>
<gene>
    <name evidence="1" type="ORF">TAPDE_005630</name>
</gene>
<dbReference type="Proteomes" id="UP000013776">
    <property type="component" value="Unassembled WGS sequence"/>
</dbReference>
<accession>R4XKV3</accession>
<comment type="caution">
    <text evidence="1">The sequence shown here is derived from an EMBL/GenBank/DDBJ whole genome shotgun (WGS) entry which is preliminary data.</text>
</comment>
<organism evidence="1 2">
    <name type="scientific">Taphrina deformans (strain PYCC 5710 / ATCC 11124 / CBS 356.35 / IMI 108563 / JCM 9778 / NBRC 8474)</name>
    <name type="common">Peach leaf curl fungus</name>
    <name type="synonym">Lalaria deformans</name>
    <dbReference type="NCBI Taxonomy" id="1097556"/>
    <lineage>
        <taxon>Eukaryota</taxon>
        <taxon>Fungi</taxon>
        <taxon>Dikarya</taxon>
        <taxon>Ascomycota</taxon>
        <taxon>Taphrinomycotina</taxon>
        <taxon>Taphrinomycetes</taxon>
        <taxon>Taphrinales</taxon>
        <taxon>Taphrinaceae</taxon>
        <taxon>Taphrina</taxon>
    </lineage>
</organism>
<evidence type="ECO:0000313" key="2">
    <source>
        <dbReference type="Proteomes" id="UP000013776"/>
    </source>
</evidence>
<keyword evidence="2" id="KW-1185">Reference proteome</keyword>
<evidence type="ECO:0000313" key="1">
    <source>
        <dbReference type="EMBL" id="CCG85049.1"/>
    </source>
</evidence>
<protein>
    <submittedName>
        <fullName evidence="1">Uncharacterized protein</fullName>
    </submittedName>
</protein>
<dbReference type="EMBL" id="CAHR02000407">
    <property type="protein sequence ID" value="CCG85049.1"/>
    <property type="molecule type" value="Genomic_DNA"/>
</dbReference>
<dbReference type="VEuPathDB" id="FungiDB:TAPDE_005630"/>
<name>R4XKV3_TAPDE</name>
<proteinExistence type="predicted"/>